<evidence type="ECO:0000313" key="2">
    <source>
        <dbReference type="Proteomes" id="UP001157502"/>
    </source>
</evidence>
<dbReference type="EMBL" id="CM055742">
    <property type="protein sequence ID" value="KAJ8001122.1"/>
    <property type="molecule type" value="Genomic_DNA"/>
</dbReference>
<sequence>MQPIHGKRRRIQRTRTLVAPNPTNNDLHVEILSLKGYMAKQSTDMLKAINKPKNRRAQICAVVWKSGSGILWLKSSTVSPIIERAHRIGPFNPQSTSPRAVVMKFLNYRDRETALRTARKMTEARYENQRVPFFPDLSAETRKLQLRFNGVKNQLRALHIRYGILYPSHLIITHNDKRRIFKSVAEEYIRGISSQTCDESGT</sequence>
<dbReference type="Proteomes" id="UP001157502">
    <property type="component" value="Chromosome 15"/>
</dbReference>
<protein>
    <submittedName>
        <fullName evidence="1">Uncharacterized protein</fullName>
    </submittedName>
</protein>
<reference evidence="1" key="1">
    <citation type="submission" date="2021-05" db="EMBL/GenBank/DDBJ databases">
        <authorList>
            <person name="Pan Q."/>
            <person name="Jouanno E."/>
            <person name="Zahm M."/>
            <person name="Klopp C."/>
            <person name="Cabau C."/>
            <person name="Louis A."/>
            <person name="Berthelot C."/>
            <person name="Parey E."/>
            <person name="Roest Crollius H."/>
            <person name="Montfort J."/>
            <person name="Robinson-Rechavi M."/>
            <person name="Bouchez O."/>
            <person name="Lampietro C."/>
            <person name="Lopez Roques C."/>
            <person name="Donnadieu C."/>
            <person name="Postlethwait J."/>
            <person name="Bobe J."/>
            <person name="Dillon D."/>
            <person name="Chandos A."/>
            <person name="von Hippel F."/>
            <person name="Guiguen Y."/>
        </authorList>
    </citation>
    <scope>NUCLEOTIDE SEQUENCE</scope>
    <source>
        <strain evidence="1">YG-Jan2019</strain>
    </source>
</reference>
<keyword evidence="2" id="KW-1185">Reference proteome</keyword>
<organism evidence="1 2">
    <name type="scientific">Dallia pectoralis</name>
    <name type="common">Alaska blackfish</name>
    <dbReference type="NCBI Taxonomy" id="75939"/>
    <lineage>
        <taxon>Eukaryota</taxon>
        <taxon>Metazoa</taxon>
        <taxon>Chordata</taxon>
        <taxon>Craniata</taxon>
        <taxon>Vertebrata</taxon>
        <taxon>Euteleostomi</taxon>
        <taxon>Actinopterygii</taxon>
        <taxon>Neopterygii</taxon>
        <taxon>Teleostei</taxon>
        <taxon>Protacanthopterygii</taxon>
        <taxon>Esociformes</taxon>
        <taxon>Umbridae</taxon>
        <taxon>Dallia</taxon>
    </lineage>
</organism>
<evidence type="ECO:0000313" key="1">
    <source>
        <dbReference type="EMBL" id="KAJ8001122.1"/>
    </source>
</evidence>
<accession>A0ACC2GC53</accession>
<comment type="caution">
    <text evidence="1">The sequence shown here is derived from an EMBL/GenBank/DDBJ whole genome shotgun (WGS) entry which is preliminary data.</text>
</comment>
<name>A0ACC2GC53_DALPE</name>
<proteinExistence type="predicted"/>
<gene>
    <name evidence="1" type="ORF">DPEC_G00187950</name>
</gene>